<dbReference type="HOGENOM" id="CLU_677711_0_0_5"/>
<dbReference type="OrthoDB" id="7161641at2"/>
<dbReference type="PANTHER" id="PTHR30441:SF4">
    <property type="entry name" value="PROTEIN ASMA"/>
    <property type="match status" value="1"/>
</dbReference>
<proteinExistence type="predicted"/>
<keyword evidence="2" id="KW-0472">Membrane</keyword>
<sequence>MSEDPSPRAGAGARRRVGGRWRLAALLLLAVLPLLLALGAGGLWWRLTQAPLSLPAGLQARIEAHLDAAMQANRITMGDMALALPDGGRAPAIEFRDVVMLDHDGVERAAFPALQVRVAPGPLLRGQVRPRDITVRGPGLHLTRGADGRFDVDFMGAGRGAAERPLTETMARLDTMFAAPAFAQLRAISATDVTLNMEDETTGPVLRVQQANATLTRNAEGLELSVTGRLQGLRDATVAMEFSRRSGVGETGIALRFDNLGARDLAAIDPALAWLGPMRAPISGGLMARLADDGTVSDFGGTLSIGAGEIGLGPETDPVGFDGIEAVLTYDAQQRRLAFGQLSLAAQQLSFEATGHADVSARGDTFVGQFRLTRILAAPGDLYEEPLALGGGGGGPAPDPSARDAA</sequence>
<dbReference type="Proteomes" id="UP000019593">
    <property type="component" value="Chromosome"/>
</dbReference>
<dbReference type="GO" id="GO:0090313">
    <property type="term" value="P:regulation of protein targeting to membrane"/>
    <property type="evidence" value="ECO:0007669"/>
    <property type="project" value="TreeGrafter"/>
</dbReference>
<dbReference type="AlphaFoldDB" id="W8S7N4"/>
<gene>
    <name evidence="3" type="ORF">roselon_02598</name>
</gene>
<dbReference type="STRING" id="1294273.roselon_02598"/>
<dbReference type="PANTHER" id="PTHR30441">
    <property type="entry name" value="DUF748 DOMAIN-CONTAINING PROTEIN"/>
    <property type="match status" value="1"/>
</dbReference>
<dbReference type="eggNOG" id="COG2911">
    <property type="taxonomic scope" value="Bacteria"/>
</dbReference>
<protein>
    <recommendedName>
        <fullName evidence="5">AsmA-like C-terminal domain-containing protein</fullName>
    </recommendedName>
</protein>
<keyword evidence="2" id="KW-1133">Transmembrane helix</keyword>
<dbReference type="EMBL" id="CP004372">
    <property type="protein sequence ID" value="AHM04916.1"/>
    <property type="molecule type" value="Genomic_DNA"/>
</dbReference>
<organism evidence="3 4">
    <name type="scientific">Roseicyclus elongatus DSM 19469</name>
    <dbReference type="NCBI Taxonomy" id="1294273"/>
    <lineage>
        <taxon>Bacteria</taxon>
        <taxon>Pseudomonadati</taxon>
        <taxon>Pseudomonadota</taxon>
        <taxon>Alphaproteobacteria</taxon>
        <taxon>Rhodobacterales</taxon>
        <taxon>Roseobacteraceae</taxon>
        <taxon>Roseicyclus</taxon>
    </lineage>
</organism>
<dbReference type="InterPro" id="IPR052894">
    <property type="entry name" value="AsmA-related"/>
</dbReference>
<accession>W8S7N4</accession>
<keyword evidence="2" id="KW-0812">Transmembrane</keyword>
<keyword evidence="4" id="KW-1185">Reference proteome</keyword>
<evidence type="ECO:0000313" key="3">
    <source>
        <dbReference type="EMBL" id="AHM04916.1"/>
    </source>
</evidence>
<dbReference type="KEGG" id="red:roselon_02598"/>
<evidence type="ECO:0008006" key="5">
    <source>
        <dbReference type="Google" id="ProtNLM"/>
    </source>
</evidence>
<feature type="transmembrane region" description="Helical" evidence="2">
    <location>
        <begin position="21"/>
        <end position="45"/>
    </location>
</feature>
<dbReference type="RefSeq" id="WP_025312645.1">
    <property type="nucleotide sequence ID" value="NZ_CP004372.1"/>
</dbReference>
<dbReference type="GO" id="GO:0005886">
    <property type="term" value="C:plasma membrane"/>
    <property type="evidence" value="ECO:0007669"/>
    <property type="project" value="TreeGrafter"/>
</dbReference>
<evidence type="ECO:0000256" key="1">
    <source>
        <dbReference type="SAM" id="MobiDB-lite"/>
    </source>
</evidence>
<evidence type="ECO:0000313" key="4">
    <source>
        <dbReference type="Proteomes" id="UP000019593"/>
    </source>
</evidence>
<evidence type="ECO:0000256" key="2">
    <source>
        <dbReference type="SAM" id="Phobius"/>
    </source>
</evidence>
<reference evidence="3 4" key="1">
    <citation type="submission" date="2013-03" db="EMBL/GenBank/DDBJ databases">
        <authorList>
            <person name="Fiebig A."/>
            <person name="Goeker M."/>
            <person name="Klenk H.-P.P."/>
        </authorList>
    </citation>
    <scope>NUCLEOTIDE SEQUENCE [LARGE SCALE GENOMIC DNA]</scope>
    <source>
        <strain evidence="4">DSM 19469</strain>
    </source>
</reference>
<name>W8S7N4_9RHOB</name>
<feature type="region of interest" description="Disordered" evidence="1">
    <location>
        <begin position="386"/>
        <end position="406"/>
    </location>
</feature>